<gene>
    <name evidence="2" type="primary">AIM9_7</name>
    <name evidence="2" type="ORF">LOCC1_G008362</name>
</gene>
<sequence>MATSLPLRSALASNLRTHEEPHMSADRILDAFPHNPTTDWNKNEEFFNFTRGRYVCNETVEVALRQVRFDMNELARIAARAIGSQRCVTVEKYPDGTFNKAFLMTMEDGKEVVAKVPTRNAGQAHFTTASEVATMEFTRTVLKNPVPKVLDWSSRTEINTVGAEYIIMEKVNGIPLQDVWLRLNMEEKLEIIKSIGSCQKNWLRANFSQFGSLYFTQDLEHGHGVSYTDAHGSEVTDDRFSIGPSVGRHSTDSGRAEISFDRGPWSNVEEYVLAVGNREATCIEKMKQLPKSPMALPGPYAPTRAKRLAALKINSQLAKYMLPTDPSLLSSNIWHSDLHAENILVNPDNPTEIAGIIDWQSIQLVPLYENAGVPPFLNYDGPEVKGTERPAWPDTSEMDGVAKASAGTLWVQMLLVACYRKWISVRIPALYRALEFRDTTFHNLLICPHNFLLDGESFYRWTVANELEQCWPSVPRFETYGSPAFPIKISAEERKQIEDDHEAVIKGVSYLRDLQGRTGLNLMSSSGLVCHSDYEYLKEILREEKQIALRDFATTEEERKLVEEGWPFDD</sequence>
<evidence type="ECO:0000313" key="2">
    <source>
        <dbReference type="EMBL" id="TVY34687.1"/>
    </source>
</evidence>
<dbReference type="SUPFAM" id="SSF56112">
    <property type="entry name" value="Protein kinase-like (PK-like)"/>
    <property type="match status" value="1"/>
</dbReference>
<dbReference type="InterPro" id="IPR011009">
    <property type="entry name" value="Kinase-like_dom_sf"/>
</dbReference>
<dbReference type="GO" id="GO:0005739">
    <property type="term" value="C:mitochondrion"/>
    <property type="evidence" value="ECO:0007669"/>
    <property type="project" value="TreeGrafter"/>
</dbReference>
<dbReference type="PANTHER" id="PTHR36091">
    <property type="entry name" value="ALTERED INHERITANCE OF MITOCHONDRIA PROTEIN 9, MITOCHONDRIAL"/>
    <property type="match status" value="1"/>
</dbReference>
<reference evidence="2 3" key="1">
    <citation type="submission" date="2018-05" db="EMBL/GenBank/DDBJ databases">
        <title>Genome sequencing and assembly of the regulated plant pathogen Lachnellula willkommii and related sister species for the development of diagnostic species identification markers.</title>
        <authorList>
            <person name="Giroux E."/>
            <person name="Bilodeau G."/>
        </authorList>
    </citation>
    <scope>NUCLEOTIDE SEQUENCE [LARGE SCALE GENOMIC DNA]</scope>
    <source>
        <strain evidence="2 3">CBS 160.35</strain>
    </source>
</reference>
<dbReference type="EMBL" id="QGMI01001107">
    <property type="protein sequence ID" value="TVY34687.1"/>
    <property type="molecule type" value="Genomic_DNA"/>
</dbReference>
<accession>A0A8H8U8T3</accession>
<dbReference type="InterPro" id="IPR051035">
    <property type="entry name" value="Mito_inheritance_9"/>
</dbReference>
<keyword evidence="3" id="KW-1185">Reference proteome</keyword>
<comment type="caution">
    <text evidence="2">The sequence shown here is derived from an EMBL/GenBank/DDBJ whole genome shotgun (WGS) entry which is preliminary data.</text>
</comment>
<dbReference type="Pfam" id="PF01636">
    <property type="entry name" value="APH"/>
    <property type="match status" value="1"/>
</dbReference>
<evidence type="ECO:0000259" key="1">
    <source>
        <dbReference type="Pfam" id="PF01636"/>
    </source>
</evidence>
<protein>
    <submittedName>
        <fullName evidence="2">Altered inheritance of mitochondria protein, mitochondrial</fullName>
    </submittedName>
</protein>
<name>A0A8H8U8T3_9HELO</name>
<dbReference type="Gene3D" id="3.90.1200.10">
    <property type="match status" value="1"/>
</dbReference>
<dbReference type="PANTHER" id="PTHR36091:SF2">
    <property type="entry name" value="AMINOGLYCOSIDE PHOSPHOTRANSFERASE DOMAIN-CONTAINING PROTEIN"/>
    <property type="match status" value="1"/>
</dbReference>
<dbReference type="Proteomes" id="UP000443090">
    <property type="component" value="Unassembled WGS sequence"/>
</dbReference>
<feature type="domain" description="Aminoglycoside phosphotransferase" evidence="1">
    <location>
        <begin position="90"/>
        <end position="364"/>
    </location>
</feature>
<evidence type="ECO:0000313" key="3">
    <source>
        <dbReference type="Proteomes" id="UP000443090"/>
    </source>
</evidence>
<dbReference type="OrthoDB" id="2906425at2759"/>
<proteinExistence type="predicted"/>
<dbReference type="InterPro" id="IPR002575">
    <property type="entry name" value="Aminoglycoside_PTrfase"/>
</dbReference>
<organism evidence="2 3">
    <name type="scientific">Lachnellula occidentalis</name>
    <dbReference type="NCBI Taxonomy" id="215460"/>
    <lineage>
        <taxon>Eukaryota</taxon>
        <taxon>Fungi</taxon>
        <taxon>Dikarya</taxon>
        <taxon>Ascomycota</taxon>
        <taxon>Pezizomycotina</taxon>
        <taxon>Leotiomycetes</taxon>
        <taxon>Helotiales</taxon>
        <taxon>Lachnaceae</taxon>
        <taxon>Lachnellula</taxon>
    </lineage>
</organism>
<dbReference type="AlphaFoldDB" id="A0A8H8U8T3"/>